<dbReference type="SUPFAM" id="SSF141371">
    <property type="entry name" value="PilZ domain-like"/>
    <property type="match status" value="1"/>
</dbReference>
<comment type="caution">
    <text evidence="2">The sequence shown here is derived from an EMBL/GenBank/DDBJ whole genome shotgun (WGS) entry which is preliminary data.</text>
</comment>
<dbReference type="GO" id="GO:0035438">
    <property type="term" value="F:cyclic-di-GMP binding"/>
    <property type="evidence" value="ECO:0007669"/>
    <property type="project" value="InterPro"/>
</dbReference>
<organism evidence="2 3">
    <name type="scientific">Candidatus Acidiferrum panamense</name>
    <dbReference type="NCBI Taxonomy" id="2741543"/>
    <lineage>
        <taxon>Bacteria</taxon>
        <taxon>Pseudomonadati</taxon>
        <taxon>Acidobacteriota</taxon>
        <taxon>Terriglobia</taxon>
        <taxon>Candidatus Acidiferrales</taxon>
        <taxon>Candidatus Acidiferrum</taxon>
    </lineage>
</organism>
<evidence type="ECO:0000313" key="3">
    <source>
        <dbReference type="Proteomes" id="UP000567293"/>
    </source>
</evidence>
<evidence type="ECO:0000313" key="2">
    <source>
        <dbReference type="EMBL" id="MBA0088731.1"/>
    </source>
</evidence>
<sequence>MSDGSERREARRFNMNLPLRVLSREAKGHELAARTRDLSYRGLYFLAEADFQVGSEIEFVITLPQQVTQSGDVHIRCQGEIVRVEATESGRVGIAAKIARYEFIPATATAA</sequence>
<protein>
    <submittedName>
        <fullName evidence="2">PilZ domain-containing protein</fullName>
    </submittedName>
</protein>
<dbReference type="Proteomes" id="UP000567293">
    <property type="component" value="Unassembled WGS sequence"/>
</dbReference>
<keyword evidence="3" id="KW-1185">Reference proteome</keyword>
<reference evidence="2" key="1">
    <citation type="submission" date="2020-06" db="EMBL/GenBank/DDBJ databases">
        <title>Legume-microbial interactions unlock mineral nutrients during tropical forest succession.</title>
        <authorList>
            <person name="Epihov D.Z."/>
        </authorList>
    </citation>
    <scope>NUCLEOTIDE SEQUENCE [LARGE SCALE GENOMIC DNA]</scope>
    <source>
        <strain evidence="2">Pan2503</strain>
    </source>
</reference>
<dbReference type="Pfam" id="PF07238">
    <property type="entry name" value="PilZ"/>
    <property type="match status" value="1"/>
</dbReference>
<dbReference type="Gene3D" id="2.40.10.220">
    <property type="entry name" value="predicted glycosyltransferase like domains"/>
    <property type="match status" value="1"/>
</dbReference>
<gene>
    <name evidence="2" type="ORF">HRJ53_27390</name>
</gene>
<dbReference type="InterPro" id="IPR009875">
    <property type="entry name" value="PilZ_domain"/>
</dbReference>
<accession>A0A7V8NWK9</accession>
<evidence type="ECO:0000259" key="1">
    <source>
        <dbReference type="Pfam" id="PF07238"/>
    </source>
</evidence>
<proteinExistence type="predicted"/>
<dbReference type="AlphaFoldDB" id="A0A7V8NWK9"/>
<dbReference type="EMBL" id="JACDQQ010002648">
    <property type="protein sequence ID" value="MBA0088731.1"/>
    <property type="molecule type" value="Genomic_DNA"/>
</dbReference>
<feature type="domain" description="PilZ" evidence="1">
    <location>
        <begin position="6"/>
        <end position="94"/>
    </location>
</feature>
<name>A0A7V8NWK9_9BACT</name>